<evidence type="ECO:0000256" key="1">
    <source>
        <dbReference type="SAM" id="SignalP"/>
    </source>
</evidence>
<dbReference type="Proteomes" id="UP000019184">
    <property type="component" value="Unassembled WGS sequence"/>
</dbReference>
<organism evidence="2 3">
    <name type="scientific">Candidatus Contendobacter odensis Run_B_J11</name>
    <dbReference type="NCBI Taxonomy" id="1400861"/>
    <lineage>
        <taxon>Bacteria</taxon>
        <taxon>Pseudomonadati</taxon>
        <taxon>Pseudomonadota</taxon>
        <taxon>Gammaproteobacteria</taxon>
        <taxon>Candidatus Competibacteraceae</taxon>
        <taxon>Candidatus Contendibacter</taxon>
    </lineage>
</organism>
<keyword evidence="1" id="KW-0732">Signal</keyword>
<evidence type="ECO:0008006" key="4">
    <source>
        <dbReference type="Google" id="ProtNLM"/>
    </source>
</evidence>
<evidence type="ECO:0000313" key="3">
    <source>
        <dbReference type="Proteomes" id="UP000019184"/>
    </source>
</evidence>
<sequence>MKRIAWAILAALALTSGCGYPGGGGLGNVVLPVKTLYGSGQCGGLDQPVVIWIASPEAWQQRYGQVMSLRTEPPPPPAVDFPRAGVLLMAMGSRPSSGYGLSLAEEFATVRDGVLMVRVDWRESLPGYRQAQVMSSPCLLALLPDALFNRIQVLDQEGRLRLEGIR</sequence>
<feature type="chain" id="PRO_5030538392" description="PrcB C-terminal domain-containing protein" evidence="1">
    <location>
        <begin position="22"/>
        <end position="166"/>
    </location>
</feature>
<feature type="signal peptide" evidence="1">
    <location>
        <begin position="1"/>
        <end position="21"/>
    </location>
</feature>
<accession>A0A7U7GB08</accession>
<comment type="caution">
    <text evidence="2">The sequence shown here is derived from an EMBL/GenBank/DDBJ whole genome shotgun (WGS) entry which is preliminary data.</text>
</comment>
<reference evidence="2 3" key="1">
    <citation type="journal article" date="2014" name="ISME J.">
        <title>Candidatus Competibacter-lineage genomes retrieved from metagenomes reveal functional metabolic diversity.</title>
        <authorList>
            <person name="McIlroy S.J."/>
            <person name="Albertsen M."/>
            <person name="Andresen E.K."/>
            <person name="Saunders A.M."/>
            <person name="Kristiansen R."/>
            <person name="Stokholm-Bjerregaard M."/>
            <person name="Nielsen K.L."/>
            <person name="Nielsen P.H."/>
        </authorList>
    </citation>
    <scope>NUCLEOTIDE SEQUENCE [LARGE SCALE GENOMIC DNA]</scope>
    <source>
        <strain evidence="2 3">Run_B_J11</strain>
    </source>
</reference>
<keyword evidence="3" id="KW-1185">Reference proteome</keyword>
<protein>
    <recommendedName>
        <fullName evidence="4">PrcB C-terminal domain-containing protein</fullName>
    </recommendedName>
</protein>
<gene>
    <name evidence="2" type="ORF">BN874_1910007</name>
</gene>
<dbReference type="PROSITE" id="PS51257">
    <property type="entry name" value="PROKAR_LIPOPROTEIN"/>
    <property type="match status" value="1"/>
</dbReference>
<dbReference type="OrthoDB" id="7063364at2"/>
<dbReference type="RefSeq" id="WP_034431998.1">
    <property type="nucleotide sequence ID" value="NZ_CBTK010000103.1"/>
</dbReference>
<name>A0A7U7GB08_9GAMM</name>
<proteinExistence type="predicted"/>
<evidence type="ECO:0000313" key="2">
    <source>
        <dbReference type="EMBL" id="CDH44823.1"/>
    </source>
</evidence>
<dbReference type="AlphaFoldDB" id="A0A7U7GB08"/>
<dbReference type="EMBL" id="CBTK010000103">
    <property type="protein sequence ID" value="CDH44823.1"/>
    <property type="molecule type" value="Genomic_DNA"/>
</dbReference>